<name>A0AAD8GYG7_9APIA</name>
<sequence>MLACFGFGTSQHKKRIYPFTSFIVKVDENLIWESTMMKILKKTKLEISGFKVCGEGMFQISGMLDPKHLLKVLWKTDRTAHLVGLQSRGCSENLYMSDFENRQKQYIKDYNQYIKDYNQDLKDREIHALYLDLARRYGQCYGYNYGQGYGQHYGYNYGNPYVRTYGHRQDLNYLLKDLAEIQALYLDYYQRYAGGYGQGYGYNYGQSYGQDYGYNYGNPYVRNYGHPQYLHA</sequence>
<gene>
    <name evidence="1" type="ORF">POM88_050936</name>
</gene>
<protein>
    <submittedName>
        <fullName evidence="1">Uncharacterized protein</fullName>
    </submittedName>
</protein>
<evidence type="ECO:0000313" key="1">
    <source>
        <dbReference type="EMBL" id="KAK1357680.1"/>
    </source>
</evidence>
<reference evidence="1" key="1">
    <citation type="submission" date="2023-02" db="EMBL/GenBank/DDBJ databases">
        <title>Genome of toxic invasive species Heracleum sosnowskyi carries increased number of genes despite the absence of recent whole-genome duplications.</title>
        <authorList>
            <person name="Schelkunov M."/>
            <person name="Shtratnikova V."/>
            <person name="Makarenko M."/>
            <person name="Klepikova A."/>
            <person name="Omelchenko D."/>
            <person name="Novikova G."/>
            <person name="Obukhova E."/>
            <person name="Bogdanov V."/>
            <person name="Penin A."/>
            <person name="Logacheva M."/>
        </authorList>
    </citation>
    <scope>NUCLEOTIDE SEQUENCE</scope>
    <source>
        <strain evidence="1">Hsosn_3</strain>
        <tissue evidence="1">Leaf</tissue>
    </source>
</reference>
<dbReference type="Proteomes" id="UP001237642">
    <property type="component" value="Unassembled WGS sequence"/>
</dbReference>
<comment type="caution">
    <text evidence="1">The sequence shown here is derived from an EMBL/GenBank/DDBJ whole genome shotgun (WGS) entry which is preliminary data.</text>
</comment>
<reference evidence="1" key="2">
    <citation type="submission" date="2023-05" db="EMBL/GenBank/DDBJ databases">
        <authorList>
            <person name="Schelkunov M.I."/>
        </authorList>
    </citation>
    <scope>NUCLEOTIDE SEQUENCE</scope>
    <source>
        <strain evidence="1">Hsosn_3</strain>
        <tissue evidence="1">Leaf</tissue>
    </source>
</reference>
<organism evidence="1 2">
    <name type="scientific">Heracleum sosnowskyi</name>
    <dbReference type="NCBI Taxonomy" id="360622"/>
    <lineage>
        <taxon>Eukaryota</taxon>
        <taxon>Viridiplantae</taxon>
        <taxon>Streptophyta</taxon>
        <taxon>Embryophyta</taxon>
        <taxon>Tracheophyta</taxon>
        <taxon>Spermatophyta</taxon>
        <taxon>Magnoliopsida</taxon>
        <taxon>eudicotyledons</taxon>
        <taxon>Gunneridae</taxon>
        <taxon>Pentapetalae</taxon>
        <taxon>asterids</taxon>
        <taxon>campanulids</taxon>
        <taxon>Apiales</taxon>
        <taxon>Apiaceae</taxon>
        <taxon>Apioideae</taxon>
        <taxon>apioid superclade</taxon>
        <taxon>Tordylieae</taxon>
        <taxon>Tordyliinae</taxon>
        <taxon>Heracleum</taxon>
    </lineage>
</organism>
<proteinExistence type="predicted"/>
<keyword evidence="2" id="KW-1185">Reference proteome</keyword>
<evidence type="ECO:0000313" key="2">
    <source>
        <dbReference type="Proteomes" id="UP001237642"/>
    </source>
</evidence>
<accession>A0AAD8GYG7</accession>
<dbReference type="EMBL" id="JAUIZM010000011">
    <property type="protein sequence ID" value="KAK1357680.1"/>
    <property type="molecule type" value="Genomic_DNA"/>
</dbReference>
<dbReference type="AlphaFoldDB" id="A0AAD8GYG7"/>